<dbReference type="InParanoid" id="U2FE08"/>
<dbReference type="PIRSF" id="PIRSF000883">
    <property type="entry name" value="Pesterase_MJ0912"/>
    <property type="match status" value="1"/>
</dbReference>
<name>U2FE08_9MOLU</name>
<proteinExistence type="inferred from homology"/>
<evidence type="ECO:0000313" key="4">
    <source>
        <dbReference type="EMBL" id="ERJ11210.1"/>
    </source>
</evidence>
<dbReference type="SUPFAM" id="SSF56300">
    <property type="entry name" value="Metallo-dependent phosphatases"/>
    <property type="match status" value="1"/>
</dbReference>
<dbReference type="EMBL" id="AFNU02000014">
    <property type="protein sequence ID" value="ERJ11210.1"/>
    <property type="molecule type" value="Genomic_DNA"/>
</dbReference>
<dbReference type="RefSeq" id="WP_008824603.1">
    <property type="nucleotide sequence ID" value="NZ_AFNU02000014.1"/>
</dbReference>
<dbReference type="InterPro" id="IPR024654">
    <property type="entry name" value="Calcineurin-like_PHP_lpxH"/>
</dbReference>
<dbReference type="PANTHER" id="PTHR42850:SF2">
    <property type="entry name" value="BLL5683 PROTEIN"/>
    <property type="match status" value="1"/>
</dbReference>
<dbReference type="Proteomes" id="UP000005707">
    <property type="component" value="Unassembled WGS sequence"/>
</dbReference>
<reference evidence="4 5" key="2">
    <citation type="journal article" date="2013" name="PLoS ONE">
        <title>INDIGO - INtegrated Data Warehouse of MIcrobial GenOmes with Examples from the Red Sea Extremophiles.</title>
        <authorList>
            <person name="Alam I."/>
            <person name="Antunes A."/>
            <person name="Kamau A.A."/>
            <person name="Ba Alawi W."/>
            <person name="Kalkatawi M."/>
            <person name="Stingl U."/>
            <person name="Bajic V.B."/>
        </authorList>
    </citation>
    <scope>NUCLEOTIDE SEQUENCE [LARGE SCALE GENOMIC DNA]</scope>
    <source>
        <strain evidence="4 5">SSD-17B</strain>
    </source>
</reference>
<protein>
    <recommendedName>
        <fullName evidence="2">Phosphoesterase</fullName>
        <ecNumber evidence="2">3.1.4.-</ecNumber>
    </recommendedName>
</protein>
<reference evidence="4 5" key="1">
    <citation type="journal article" date="2011" name="J. Bacteriol.">
        <title>Genome sequence of Haloplasma contractile, an unusual contractile bacterium from a deep-sea anoxic brine lake.</title>
        <authorList>
            <person name="Antunes A."/>
            <person name="Alam I."/>
            <person name="El Dorry H."/>
            <person name="Siam R."/>
            <person name="Robertson A."/>
            <person name="Bajic V.B."/>
            <person name="Stingl U."/>
        </authorList>
    </citation>
    <scope>NUCLEOTIDE SEQUENCE [LARGE SCALE GENOMIC DNA]</scope>
    <source>
        <strain evidence="4 5">SSD-17B</strain>
    </source>
</reference>
<evidence type="ECO:0000256" key="1">
    <source>
        <dbReference type="ARBA" id="ARBA00008950"/>
    </source>
</evidence>
<evidence type="ECO:0000259" key="3">
    <source>
        <dbReference type="Pfam" id="PF12850"/>
    </source>
</evidence>
<dbReference type="EC" id="3.1.4.-" evidence="2"/>
<feature type="domain" description="Calcineurin-like phosphoesterase" evidence="3">
    <location>
        <begin position="1"/>
        <end position="199"/>
    </location>
</feature>
<dbReference type="GO" id="GO:0016791">
    <property type="term" value="F:phosphatase activity"/>
    <property type="evidence" value="ECO:0007669"/>
    <property type="project" value="TreeGrafter"/>
</dbReference>
<dbReference type="InterPro" id="IPR000979">
    <property type="entry name" value="Phosphodiesterase_MJ0936/Vps29"/>
</dbReference>
<comment type="similarity">
    <text evidence="1 2">Belongs to the metallophosphoesterase superfamily. YfcE family.</text>
</comment>
<dbReference type="Gene3D" id="3.60.21.10">
    <property type="match status" value="1"/>
</dbReference>
<sequence>MRFAVISDIHGNNVSLEAVIKDINTRDVDYILCAGDLVGYLPFPNEVIETIRNNRILAIQGNHDEYFATSHSLSETDVKHMSKEDIQSGASKIYTQLTLTDSNKRYLRELPKQLRLQFEHFNILMVHGSPRINNEYLYQESETVKEVAKEYPEHVIICGHTHKPYHTVINNTHFINAGSIGKPKHGNSNATYVLVDIDGDSLKTSIIETEYNVTAIVNEIKNNPYISDHLIQLLQDGQ</sequence>
<keyword evidence="5" id="KW-1185">Reference proteome</keyword>
<comment type="caution">
    <text evidence="4">The sequence shown here is derived from an EMBL/GenBank/DDBJ whole genome shotgun (WGS) entry which is preliminary data.</text>
</comment>
<dbReference type="AlphaFoldDB" id="U2FE08"/>
<gene>
    <name evidence="4" type="ORF">HLPCO_002779</name>
</gene>
<dbReference type="InterPro" id="IPR050126">
    <property type="entry name" value="Ap4A_hydrolase"/>
</dbReference>
<evidence type="ECO:0000256" key="2">
    <source>
        <dbReference type="RuleBase" id="RU362039"/>
    </source>
</evidence>
<dbReference type="Pfam" id="PF12850">
    <property type="entry name" value="Metallophos_2"/>
    <property type="match status" value="1"/>
</dbReference>
<comment type="cofactor">
    <cofactor evidence="2">
        <name>a divalent metal cation</name>
        <dbReference type="ChEBI" id="CHEBI:60240"/>
    </cofactor>
</comment>
<dbReference type="eggNOG" id="COG0639">
    <property type="taxonomic scope" value="Bacteria"/>
</dbReference>
<dbReference type="InterPro" id="IPR011152">
    <property type="entry name" value="Pesterase_MJ0912"/>
</dbReference>
<dbReference type="PANTHER" id="PTHR42850">
    <property type="entry name" value="METALLOPHOSPHOESTERASE"/>
    <property type="match status" value="1"/>
</dbReference>
<dbReference type="NCBIfam" id="TIGR00040">
    <property type="entry name" value="yfcE"/>
    <property type="match status" value="1"/>
</dbReference>
<accession>U2FE08</accession>
<dbReference type="GO" id="GO:0005737">
    <property type="term" value="C:cytoplasm"/>
    <property type="evidence" value="ECO:0007669"/>
    <property type="project" value="TreeGrafter"/>
</dbReference>
<dbReference type="OrthoDB" id="9813918at2"/>
<dbReference type="InterPro" id="IPR029052">
    <property type="entry name" value="Metallo-depent_PP-like"/>
</dbReference>
<evidence type="ECO:0000313" key="5">
    <source>
        <dbReference type="Proteomes" id="UP000005707"/>
    </source>
</evidence>
<keyword evidence="2" id="KW-0479">Metal-binding</keyword>
<organism evidence="4 5">
    <name type="scientific">Haloplasma contractile SSD-17B</name>
    <dbReference type="NCBI Taxonomy" id="1033810"/>
    <lineage>
        <taxon>Bacteria</taxon>
        <taxon>Bacillati</taxon>
        <taxon>Mycoplasmatota</taxon>
        <taxon>Mollicutes</taxon>
        <taxon>Haloplasmatales</taxon>
        <taxon>Haloplasmataceae</taxon>
        <taxon>Haloplasma</taxon>
    </lineage>
</organism>
<dbReference type="GO" id="GO:0046872">
    <property type="term" value="F:metal ion binding"/>
    <property type="evidence" value="ECO:0007669"/>
    <property type="project" value="UniProtKB-KW"/>
</dbReference>
<dbReference type="STRING" id="1033810.HLPCO_002779"/>